<feature type="domain" description="Gnk2-homologous" evidence="7">
    <location>
        <begin position="144"/>
        <end position="250"/>
    </location>
</feature>
<feature type="domain" description="Gnk2-homologous" evidence="7">
    <location>
        <begin position="35"/>
        <end position="136"/>
    </location>
</feature>
<evidence type="ECO:0000256" key="2">
    <source>
        <dbReference type="ARBA" id="ARBA00022525"/>
    </source>
</evidence>
<keyword evidence="3" id="KW-0732">Signal</keyword>
<dbReference type="OrthoDB" id="1908162at2759"/>
<evidence type="ECO:0000313" key="8">
    <source>
        <dbReference type="EMBL" id="KAF9683437.1"/>
    </source>
</evidence>
<keyword evidence="4" id="KW-0677">Repeat</keyword>
<keyword evidence="2" id="KW-0964">Secreted</keyword>
<evidence type="ECO:0000256" key="4">
    <source>
        <dbReference type="ARBA" id="ARBA00022737"/>
    </source>
</evidence>
<feature type="transmembrane region" description="Helical" evidence="6">
    <location>
        <begin position="270"/>
        <end position="296"/>
    </location>
</feature>
<dbReference type="EMBL" id="JADGMS010000004">
    <property type="protein sequence ID" value="KAF9683437.1"/>
    <property type="molecule type" value="Genomic_DNA"/>
</dbReference>
<feature type="transmembrane region" description="Helical" evidence="6">
    <location>
        <begin position="12"/>
        <end position="33"/>
    </location>
</feature>
<keyword evidence="9" id="KW-1185">Reference proteome</keyword>
<dbReference type="Pfam" id="PF01657">
    <property type="entry name" value="Stress-antifung"/>
    <property type="match status" value="2"/>
</dbReference>
<dbReference type="AlphaFoldDB" id="A0A835MYD5"/>
<comment type="caution">
    <text evidence="8">The sequence shown here is derived from an EMBL/GenBank/DDBJ whole genome shotgun (WGS) entry which is preliminary data.</text>
</comment>
<organism evidence="8 9">
    <name type="scientific">Salix dunnii</name>
    <dbReference type="NCBI Taxonomy" id="1413687"/>
    <lineage>
        <taxon>Eukaryota</taxon>
        <taxon>Viridiplantae</taxon>
        <taxon>Streptophyta</taxon>
        <taxon>Embryophyta</taxon>
        <taxon>Tracheophyta</taxon>
        <taxon>Spermatophyta</taxon>
        <taxon>Magnoliopsida</taxon>
        <taxon>eudicotyledons</taxon>
        <taxon>Gunneridae</taxon>
        <taxon>Pentapetalae</taxon>
        <taxon>rosids</taxon>
        <taxon>fabids</taxon>
        <taxon>Malpighiales</taxon>
        <taxon>Salicaceae</taxon>
        <taxon>Saliceae</taxon>
        <taxon>Salix</taxon>
    </lineage>
</organism>
<gene>
    <name evidence="8" type="ORF">SADUNF_Sadunf04G0013500</name>
</gene>
<name>A0A835MYD5_9ROSI</name>
<evidence type="ECO:0000256" key="1">
    <source>
        <dbReference type="ARBA" id="ARBA00004613"/>
    </source>
</evidence>
<dbReference type="CDD" id="cd23509">
    <property type="entry name" value="Gnk2-like"/>
    <property type="match status" value="2"/>
</dbReference>
<evidence type="ECO:0000259" key="7">
    <source>
        <dbReference type="PROSITE" id="PS51473"/>
    </source>
</evidence>
<keyword evidence="6" id="KW-0472">Membrane</keyword>
<evidence type="ECO:0000256" key="6">
    <source>
        <dbReference type="SAM" id="Phobius"/>
    </source>
</evidence>
<dbReference type="Proteomes" id="UP000657918">
    <property type="component" value="Chromosome 4"/>
</dbReference>
<evidence type="ECO:0000256" key="5">
    <source>
        <dbReference type="ARBA" id="ARBA00038515"/>
    </source>
</evidence>
<evidence type="ECO:0000313" key="9">
    <source>
        <dbReference type="Proteomes" id="UP000657918"/>
    </source>
</evidence>
<dbReference type="GO" id="GO:0005576">
    <property type="term" value="C:extracellular region"/>
    <property type="evidence" value="ECO:0007669"/>
    <property type="project" value="UniProtKB-SubCell"/>
</dbReference>
<reference evidence="8 9" key="1">
    <citation type="submission" date="2020-10" db="EMBL/GenBank/DDBJ databases">
        <title>Plant Genome Project.</title>
        <authorList>
            <person name="Zhang R.-G."/>
        </authorList>
    </citation>
    <scope>NUCLEOTIDE SEQUENCE [LARGE SCALE GENOMIC DNA]</scope>
    <source>
        <strain evidence="8">FAFU-HL-1</strain>
        <tissue evidence="8">Leaf</tissue>
    </source>
</reference>
<dbReference type="Gene3D" id="1.10.510.10">
    <property type="entry name" value="Transferase(Phosphotransferase) domain 1"/>
    <property type="match status" value="1"/>
</dbReference>
<dbReference type="Gene3D" id="3.30.430.20">
    <property type="entry name" value="Gnk2 domain, C-X8-C-X2-C motif"/>
    <property type="match status" value="2"/>
</dbReference>
<dbReference type="PANTHER" id="PTHR32411">
    <property type="entry name" value="CYSTEINE-RICH REPEAT SECRETORY PROTEIN 38-RELATED"/>
    <property type="match status" value="1"/>
</dbReference>
<dbReference type="InterPro" id="IPR002902">
    <property type="entry name" value="GNK2"/>
</dbReference>
<dbReference type="PANTHER" id="PTHR32411:SF43">
    <property type="entry name" value="CYSTEINE-RICH REPEAT SECRETORY PROTEIN 38"/>
    <property type="match status" value="1"/>
</dbReference>
<comment type="subcellular location">
    <subcellularLocation>
        <location evidence="1">Secreted</location>
    </subcellularLocation>
</comment>
<dbReference type="PROSITE" id="PS51473">
    <property type="entry name" value="GNK2"/>
    <property type="match status" value="2"/>
</dbReference>
<feature type="transmembrane region" description="Helical" evidence="6">
    <location>
        <begin position="435"/>
        <end position="457"/>
    </location>
</feature>
<sequence>MCSKMILMTTIDVNLVMFFLIIPFSVLPVFTVADHLVKFCSDDSGNYTLNSPFENNLKSLLETLPSITSLTGFNYTSVGESPKVYGQALCRGDVNSSSCQACLEEASQEIFNACRKYKDAIIWYELCQVQYSFYNMTSMSVYIGKYPGLDSQRKLVSDPQYLSDVLTYLMTNLSSEAAVNPSKLMFATGAIKFGSQTVYAHAQCTRDIIPNDCQTCLTTALAELKACCSSREGGFIVSRNCNMRFDLYKYFNASSYLLTYPSPNGSNWKIGMVALAACAPVVVIVIVIGSCIVCLLKKRGQQRGVERSHQALIKELACPRGVIMTEKGQLAWRLWNEGREMELVDTSLMERGQTEGIVRCIHVGLLCVQKDPADRPTMSFVVIALGSDPISLRQPKEPAFSLCKMVPVHKSSTTDPSVNQMSVSEKITQRDRETLIFSNGLTAFVGVPNMSVALVALGSP</sequence>
<keyword evidence="6" id="KW-0812">Transmembrane</keyword>
<evidence type="ECO:0000256" key="3">
    <source>
        <dbReference type="ARBA" id="ARBA00022729"/>
    </source>
</evidence>
<protein>
    <recommendedName>
        <fullName evidence="7">Gnk2-homologous domain-containing protein</fullName>
    </recommendedName>
</protein>
<accession>A0A835MYD5</accession>
<dbReference type="InterPro" id="IPR038408">
    <property type="entry name" value="GNK2_sf"/>
</dbReference>
<keyword evidence="6" id="KW-1133">Transmembrane helix</keyword>
<proteinExistence type="inferred from homology"/>
<dbReference type="InterPro" id="IPR050581">
    <property type="entry name" value="CRR_secretory_protein"/>
</dbReference>
<comment type="similarity">
    <text evidence="5">Belongs to the cysteine-rich repeat secretory protein family.</text>
</comment>